<evidence type="ECO:0000313" key="3">
    <source>
        <dbReference type="Proteomes" id="UP001381693"/>
    </source>
</evidence>
<dbReference type="Proteomes" id="UP001381693">
    <property type="component" value="Unassembled WGS sequence"/>
</dbReference>
<evidence type="ECO:0000256" key="1">
    <source>
        <dbReference type="SAM" id="Phobius"/>
    </source>
</evidence>
<name>A0AAN8WBB9_HALRR</name>
<keyword evidence="1" id="KW-0812">Transmembrane</keyword>
<protein>
    <submittedName>
        <fullName evidence="2">Uncharacterized protein</fullName>
    </submittedName>
</protein>
<evidence type="ECO:0000313" key="2">
    <source>
        <dbReference type="EMBL" id="KAK7026016.1"/>
    </source>
</evidence>
<dbReference type="AlphaFoldDB" id="A0AAN8WBB9"/>
<feature type="transmembrane region" description="Helical" evidence="1">
    <location>
        <begin position="707"/>
        <end position="734"/>
    </location>
</feature>
<reference evidence="2 3" key="1">
    <citation type="submission" date="2023-11" db="EMBL/GenBank/DDBJ databases">
        <title>Halocaridina rubra genome assembly.</title>
        <authorList>
            <person name="Smith C."/>
        </authorList>
    </citation>
    <scope>NUCLEOTIDE SEQUENCE [LARGE SCALE GENOMIC DNA]</scope>
    <source>
        <strain evidence="2">EP-1</strain>
        <tissue evidence="2">Whole</tissue>
    </source>
</reference>
<keyword evidence="3" id="KW-1185">Reference proteome</keyword>
<proteinExistence type="predicted"/>
<comment type="caution">
    <text evidence="2">The sequence shown here is derived from an EMBL/GenBank/DDBJ whole genome shotgun (WGS) entry which is preliminary data.</text>
</comment>
<keyword evidence="1" id="KW-0472">Membrane</keyword>
<sequence length="742" mass="81868">VRKKIGLLTSGNILDDDILAAAKFAIKEHHTLNGKEDFRLKLVHTGVNNSGLLMGFDKLWNEGVRVFISRGSDDVKTLCGHVDNTGKQAVILAPTAFKPDYYCPQLISLYPGHGALLVAEFVRIRENGYTHVIPIAAEMEKELVAKLAATATSQGLIIEKYFQLDSHNTSMSELQETLLSFPRAAIWLSLNKKMLQVFPDILKVIQGHLITIHAHPTDISEALLHPEARRLAEMGAICTSEWAGSSPVYTAARRRFLAALQPKDPLIAALVYDAVSILLPTLVYHSTDDMHAFKNSLMNEAANIGITRPIDMLGANKTGFVVLKRLVMRHLIGKAVLQDSHWLTEAIVKVTEIGYSWSVVEYTHSPVHLVTNEEIISLAERKNCSGNFIVRITAHDPLSHRSITTSWTPMDAPELLLLPNGSPKGFILQASCTDTHDYHLFELGCQGNKRHNESLVCVTLSGGSEIKRSVRNTVRSYRSYSSYSDYSSHGDGNYSSYSDYNSYGDSSGYSSYSSYTYPTKLKNYQKYPSHQPPVDGSFKYALKKLKKFLTNEEFKSIIPQIGGCIGATGGCTFCFVYLLLTNVAIQPGVCFGACSVAIGGSCTTLLAKGVQYHLDQSVICSELFKQGRLSLVSYLADGSYGSQLATTNPMALRGYQTLAAPLVAAMQVSPVVSSMVEYIAHPWMLHMEYVEGFRVEDNTIGNIMTQIGIPVCFLVSVFVDYMNTVTLLALVALLRRARTYIL</sequence>
<accession>A0AAN8WBB9</accession>
<keyword evidence="1" id="KW-1133">Transmembrane helix</keyword>
<dbReference type="EMBL" id="JAXCGZ010022724">
    <property type="protein sequence ID" value="KAK7026016.1"/>
    <property type="molecule type" value="Genomic_DNA"/>
</dbReference>
<organism evidence="2 3">
    <name type="scientific">Halocaridina rubra</name>
    <name type="common">Hawaiian red shrimp</name>
    <dbReference type="NCBI Taxonomy" id="373956"/>
    <lineage>
        <taxon>Eukaryota</taxon>
        <taxon>Metazoa</taxon>
        <taxon>Ecdysozoa</taxon>
        <taxon>Arthropoda</taxon>
        <taxon>Crustacea</taxon>
        <taxon>Multicrustacea</taxon>
        <taxon>Malacostraca</taxon>
        <taxon>Eumalacostraca</taxon>
        <taxon>Eucarida</taxon>
        <taxon>Decapoda</taxon>
        <taxon>Pleocyemata</taxon>
        <taxon>Caridea</taxon>
        <taxon>Atyoidea</taxon>
        <taxon>Atyidae</taxon>
        <taxon>Halocaridina</taxon>
    </lineage>
</organism>
<gene>
    <name evidence="2" type="ORF">SK128_016788</name>
</gene>
<feature type="non-terminal residue" evidence="2">
    <location>
        <position position="1"/>
    </location>
</feature>